<dbReference type="SMART" id="SM00091">
    <property type="entry name" value="PAS"/>
    <property type="match status" value="3"/>
</dbReference>
<dbReference type="InterPro" id="IPR035965">
    <property type="entry name" value="PAS-like_dom_sf"/>
</dbReference>
<dbReference type="InterPro" id="IPR052162">
    <property type="entry name" value="Sensor_kinase/Photoreceptor"/>
</dbReference>
<gene>
    <name evidence="7" type="ORF">IDJ77_26210</name>
</gene>
<keyword evidence="8" id="KW-1185">Reference proteome</keyword>
<keyword evidence="3" id="KW-0597">Phosphoprotein</keyword>
<dbReference type="InterPro" id="IPR000014">
    <property type="entry name" value="PAS"/>
</dbReference>
<dbReference type="CDD" id="cd00082">
    <property type="entry name" value="HisKA"/>
    <property type="match status" value="1"/>
</dbReference>
<proteinExistence type="predicted"/>
<dbReference type="CDD" id="cd00130">
    <property type="entry name" value="PAS"/>
    <property type="match status" value="3"/>
</dbReference>
<evidence type="ECO:0000256" key="3">
    <source>
        <dbReference type="ARBA" id="ARBA00022553"/>
    </source>
</evidence>
<organism evidence="7 8">
    <name type="scientific">Mucilaginibacter pankratovii</name>
    <dbReference type="NCBI Taxonomy" id="2772110"/>
    <lineage>
        <taxon>Bacteria</taxon>
        <taxon>Pseudomonadati</taxon>
        <taxon>Bacteroidota</taxon>
        <taxon>Sphingobacteriia</taxon>
        <taxon>Sphingobacteriales</taxon>
        <taxon>Sphingobacteriaceae</taxon>
        <taxon>Mucilaginibacter</taxon>
    </lineage>
</organism>
<dbReference type="SMART" id="SM00086">
    <property type="entry name" value="PAC"/>
    <property type="match status" value="2"/>
</dbReference>
<evidence type="ECO:0000256" key="1">
    <source>
        <dbReference type="ARBA" id="ARBA00000085"/>
    </source>
</evidence>
<evidence type="ECO:0000256" key="4">
    <source>
        <dbReference type="ARBA" id="ARBA00022679"/>
    </source>
</evidence>
<name>A0ABR7WYG1_9SPHI</name>
<keyword evidence="4" id="KW-0808">Transferase</keyword>
<reference evidence="7 8" key="1">
    <citation type="submission" date="2020-09" db="EMBL/GenBank/DDBJ databases">
        <title>Novel species of Mucilaginibacter isolated from a glacier on the Tibetan Plateau.</title>
        <authorList>
            <person name="Liu Q."/>
            <person name="Xin Y.-H."/>
        </authorList>
    </citation>
    <scope>NUCLEOTIDE SEQUENCE [LARGE SCALE GENOMIC DNA]</scope>
    <source>
        <strain evidence="7 8">ZT4R22</strain>
    </source>
</reference>
<dbReference type="InterPro" id="IPR003661">
    <property type="entry name" value="HisK_dim/P_dom"/>
</dbReference>
<evidence type="ECO:0000259" key="6">
    <source>
        <dbReference type="PROSITE" id="PS50112"/>
    </source>
</evidence>
<dbReference type="PANTHER" id="PTHR43304">
    <property type="entry name" value="PHYTOCHROME-LIKE PROTEIN CPH1"/>
    <property type="match status" value="1"/>
</dbReference>
<dbReference type="NCBIfam" id="TIGR00229">
    <property type="entry name" value="sensory_box"/>
    <property type="match status" value="3"/>
</dbReference>
<evidence type="ECO:0000313" key="7">
    <source>
        <dbReference type="EMBL" id="MBD1367333.1"/>
    </source>
</evidence>
<dbReference type="Proteomes" id="UP000606600">
    <property type="component" value="Unassembled WGS sequence"/>
</dbReference>
<dbReference type="SUPFAM" id="SSF47384">
    <property type="entry name" value="Homodimeric domain of signal transducing histidine kinase"/>
    <property type="match status" value="1"/>
</dbReference>
<dbReference type="EMBL" id="JACWMY010000019">
    <property type="protein sequence ID" value="MBD1367333.1"/>
    <property type="molecule type" value="Genomic_DNA"/>
</dbReference>
<dbReference type="EC" id="2.7.13.3" evidence="2"/>
<dbReference type="InterPro" id="IPR001610">
    <property type="entry name" value="PAC"/>
</dbReference>
<comment type="caution">
    <text evidence="7">The sequence shown here is derived from an EMBL/GenBank/DDBJ whole genome shotgun (WGS) entry which is preliminary data.</text>
</comment>
<dbReference type="SUPFAM" id="SSF55785">
    <property type="entry name" value="PYP-like sensor domain (PAS domain)"/>
    <property type="match status" value="3"/>
</dbReference>
<dbReference type="PANTHER" id="PTHR43304:SF1">
    <property type="entry name" value="PAC DOMAIN-CONTAINING PROTEIN"/>
    <property type="match status" value="1"/>
</dbReference>
<sequence length="581" mass="66349">MQTSVLPVISECVIAFNLQLQQYITIGVGISMLSGYNENEVPTSADFWHTMVHPKDVCKLREALNELSEDMPVEVSYRIVPGNGAQEHHITERRSIYTDIITGHQIVLSVLKEYAPPETIVEDVVSGNELKREQFLQSLINSQTNFLVRLDNAGRFTFVNKRYCDVFGYTEKDLIGQHFVINTAPEDMERCQRAFEECLASPGKIIPLLREKLDKAGERHPTEWEFISIINEKGDVSEIQGVGQDISQKLKSEDKAKRTAAQLNNFIESITDSFLILDTEWRFIKTNEAFRIVAHQTNEQLIGNNIWQIFPTLKGRLTEEMLKRAMETQETLKFTEYFARPNLWFRVAAYPSAEGLTVFVKNITRQKVAEEELNWARSNLEALINNTDDLIWSLDKNNRYVYFNASYRDVVYGETGIVPINGNEVIVYGPDETIAIWNEYYRRALSGERYTVIYENTHSGPGEPLYFEVSFNPIYNDAKEIVGTGCFAREITARLRNEREIVAQNERLRQIASLSSHELRRPVASMLGLINVIDFDDFGSQENKEAIDLLLVVGNEIDEVIRAIVDNTFTGEGPCAPEEAK</sequence>
<dbReference type="Pfam" id="PF08448">
    <property type="entry name" value="PAS_4"/>
    <property type="match status" value="3"/>
</dbReference>
<evidence type="ECO:0000313" key="8">
    <source>
        <dbReference type="Proteomes" id="UP000606600"/>
    </source>
</evidence>
<protein>
    <recommendedName>
        <fullName evidence="2">histidine kinase</fullName>
        <ecNumber evidence="2">2.7.13.3</ecNumber>
    </recommendedName>
</protein>
<dbReference type="Gene3D" id="3.30.450.20">
    <property type="entry name" value="PAS domain"/>
    <property type="match status" value="4"/>
</dbReference>
<dbReference type="PROSITE" id="PS50112">
    <property type="entry name" value="PAS"/>
    <property type="match status" value="2"/>
</dbReference>
<feature type="domain" description="PAS" evidence="6">
    <location>
        <begin position="259"/>
        <end position="329"/>
    </location>
</feature>
<accession>A0ABR7WYG1</accession>
<dbReference type="RefSeq" id="WP_191191968.1">
    <property type="nucleotide sequence ID" value="NZ_JACWMY010000019.1"/>
</dbReference>
<dbReference type="InterPro" id="IPR013656">
    <property type="entry name" value="PAS_4"/>
</dbReference>
<feature type="domain" description="PAS" evidence="6">
    <location>
        <begin position="132"/>
        <end position="202"/>
    </location>
</feature>
<dbReference type="InterPro" id="IPR036097">
    <property type="entry name" value="HisK_dim/P_sf"/>
</dbReference>
<evidence type="ECO:0000256" key="2">
    <source>
        <dbReference type="ARBA" id="ARBA00012438"/>
    </source>
</evidence>
<comment type="catalytic activity">
    <reaction evidence="1">
        <text>ATP + protein L-histidine = ADP + protein N-phospho-L-histidine.</text>
        <dbReference type="EC" id="2.7.13.3"/>
    </reaction>
</comment>
<keyword evidence="5" id="KW-0418">Kinase</keyword>
<evidence type="ECO:0000256" key="5">
    <source>
        <dbReference type="ARBA" id="ARBA00022777"/>
    </source>
</evidence>